<keyword evidence="1" id="KW-1133">Transmembrane helix</keyword>
<dbReference type="EMBL" id="CP018799">
    <property type="protein sequence ID" value="ATX80806.1"/>
    <property type="molecule type" value="Genomic_DNA"/>
</dbReference>
<keyword evidence="3" id="KW-1185">Reference proteome</keyword>
<dbReference type="Pfam" id="PF04367">
    <property type="entry name" value="DUF502"/>
    <property type="match status" value="1"/>
</dbReference>
<keyword evidence="1" id="KW-0472">Membrane</keyword>
<sequence length="203" mass="22255">MVSLRKYLLAGIVALAPFLVTVALINWLIELSDSAVGLLPPQYRPEILFGVDIPGLGIILALLLIIVIGMLTTHFIGNYLMRLVDRVMERIPLVRTIYKATRQLLEATLSDSSKAFQKVVMVPFPNKGTMVIGFVTGETAVAIHGSDEIRISVFVPSTPMPTTGWLLFIEPSEIVYMDMSVEEGMKLVLSGGTLLAGNREKPE</sequence>
<feature type="transmembrane region" description="Helical" evidence="1">
    <location>
        <begin position="58"/>
        <end position="81"/>
    </location>
</feature>
<dbReference type="Proteomes" id="UP000231701">
    <property type="component" value="Chromosome"/>
</dbReference>
<dbReference type="PANTHER" id="PTHR31876">
    <property type="entry name" value="COV-LIKE PROTEIN 1"/>
    <property type="match status" value="1"/>
</dbReference>
<proteinExistence type="predicted"/>
<feature type="transmembrane region" description="Helical" evidence="1">
    <location>
        <begin position="7"/>
        <end position="29"/>
    </location>
</feature>
<keyword evidence="1" id="KW-0812">Transmembrane</keyword>
<evidence type="ECO:0000256" key="1">
    <source>
        <dbReference type="SAM" id="Phobius"/>
    </source>
</evidence>
<evidence type="ECO:0000313" key="2">
    <source>
        <dbReference type="EMBL" id="ATX80806.1"/>
    </source>
</evidence>
<dbReference type="AlphaFoldDB" id="A0A2K8L955"/>
<evidence type="ECO:0000313" key="3">
    <source>
        <dbReference type="Proteomes" id="UP000231701"/>
    </source>
</evidence>
<protein>
    <submittedName>
        <fullName evidence="2">Putative membrane protein</fullName>
    </submittedName>
</protein>
<dbReference type="InterPro" id="IPR007462">
    <property type="entry name" value="COV1-like"/>
</dbReference>
<reference evidence="2 3" key="1">
    <citation type="submission" date="2016-12" db="EMBL/GenBank/DDBJ databases">
        <title>Isolation and genomic insights into novel planktonic Zetaproteobacteria from stratified waters of the Chesapeake Bay.</title>
        <authorList>
            <person name="McAllister S.M."/>
            <person name="Kato S."/>
            <person name="Chan C.S."/>
            <person name="Chiu B.K."/>
            <person name="Field E.K."/>
        </authorList>
    </citation>
    <scope>NUCLEOTIDE SEQUENCE [LARGE SCALE GENOMIC DNA]</scope>
    <source>
        <strain evidence="2 3">CP-5</strain>
    </source>
</reference>
<name>A0A2K8L955_MARES</name>
<dbReference type="RefSeq" id="WP_100278534.1">
    <property type="nucleotide sequence ID" value="NZ_CP018799.1"/>
</dbReference>
<dbReference type="KEGG" id="maes:Ga0123461_2407"/>
<dbReference type="OrthoDB" id="9780267at2"/>
<gene>
    <name evidence="2" type="ORF">Ga0123461_2407</name>
</gene>
<organism evidence="2 3">
    <name type="scientific">Mariprofundus aestuarium</name>
    <dbReference type="NCBI Taxonomy" id="1921086"/>
    <lineage>
        <taxon>Bacteria</taxon>
        <taxon>Pseudomonadati</taxon>
        <taxon>Pseudomonadota</taxon>
        <taxon>Candidatius Mariprofundia</taxon>
        <taxon>Mariprofundales</taxon>
        <taxon>Mariprofundaceae</taxon>
        <taxon>Mariprofundus</taxon>
    </lineage>
</organism>
<accession>A0A2K8L955</accession>
<dbReference type="PANTHER" id="PTHR31876:SF26">
    <property type="entry name" value="PROTEIN LIKE COV 2"/>
    <property type="match status" value="1"/>
</dbReference>